<protein>
    <recommendedName>
        <fullName evidence="4">Type II secretion system protein</fullName>
    </recommendedName>
</protein>
<proteinExistence type="predicted"/>
<name>A0A0G1J1Q5_9BACT</name>
<gene>
    <name evidence="2" type="ORF">UW22_C0015G0022</name>
</gene>
<dbReference type="Proteomes" id="UP000034617">
    <property type="component" value="Unassembled WGS sequence"/>
</dbReference>
<sequence length="171" mass="19113">MVVLYINTVAVENCRREDLGVVMDTTYGKRWNVGQSLVEAVVAVGIVILLITGLIAATTSTLRFGQMSKDRTQALQYAKEGMEIIRIIRDTNWDDIPQTTATYCLAKGARTLGGCPMDPIDAMFSRTINFSDDGTTCVAPDCRKVTITVSWMEKEERSVTLTSYITNWRMR</sequence>
<accession>A0A0G1J1Q5</accession>
<organism evidence="2 3">
    <name type="scientific">Candidatus Gottesmanbacteria bacterium GW2011_GWB1_44_11c</name>
    <dbReference type="NCBI Taxonomy" id="1618447"/>
    <lineage>
        <taxon>Bacteria</taxon>
        <taxon>Candidatus Gottesmaniibacteriota</taxon>
    </lineage>
</organism>
<feature type="transmembrane region" description="Helical" evidence="1">
    <location>
        <begin position="40"/>
        <end position="62"/>
    </location>
</feature>
<evidence type="ECO:0000313" key="3">
    <source>
        <dbReference type="Proteomes" id="UP000034617"/>
    </source>
</evidence>
<evidence type="ECO:0000256" key="1">
    <source>
        <dbReference type="SAM" id="Phobius"/>
    </source>
</evidence>
<reference evidence="2 3" key="1">
    <citation type="journal article" date="2015" name="Nature">
        <title>rRNA introns, odd ribosomes, and small enigmatic genomes across a large radiation of phyla.</title>
        <authorList>
            <person name="Brown C.T."/>
            <person name="Hug L.A."/>
            <person name="Thomas B.C."/>
            <person name="Sharon I."/>
            <person name="Castelle C.J."/>
            <person name="Singh A."/>
            <person name="Wilkins M.J."/>
            <person name="Williams K.H."/>
            <person name="Banfield J.F."/>
        </authorList>
    </citation>
    <scope>NUCLEOTIDE SEQUENCE [LARGE SCALE GENOMIC DNA]</scope>
</reference>
<dbReference type="AlphaFoldDB" id="A0A0G1J1Q5"/>
<evidence type="ECO:0000313" key="2">
    <source>
        <dbReference type="EMBL" id="KKT38012.1"/>
    </source>
</evidence>
<keyword evidence="1" id="KW-1133">Transmembrane helix</keyword>
<keyword evidence="1" id="KW-0472">Membrane</keyword>
<keyword evidence="1" id="KW-0812">Transmembrane</keyword>
<dbReference type="EMBL" id="LCHM01000015">
    <property type="protein sequence ID" value="KKT38012.1"/>
    <property type="molecule type" value="Genomic_DNA"/>
</dbReference>
<comment type="caution">
    <text evidence="2">The sequence shown here is derived from an EMBL/GenBank/DDBJ whole genome shotgun (WGS) entry which is preliminary data.</text>
</comment>
<evidence type="ECO:0008006" key="4">
    <source>
        <dbReference type="Google" id="ProtNLM"/>
    </source>
</evidence>